<sequence length="168" mass="18784">MCPASLLSGRGCVRILKDREKRSGWVREGASGRDGYMCRAGGNRRLGSVVRLGKEGVTTESTRPEQARHMARSEECGVKRLQWWSGGRGSQVCSCRRRGKGHEPVRWERGNEHAGGERGGGVSKSGWAAISTKNKKVSGERERWRRVRKRRKRPMRKRGSQGRVGDVG</sequence>
<name>A0A5P1FNV1_ASPOF</name>
<evidence type="ECO:0000313" key="2">
    <source>
        <dbReference type="EMBL" id="ONK78371.1"/>
    </source>
</evidence>
<reference evidence="3" key="1">
    <citation type="journal article" date="2017" name="Nat. Commun.">
        <title>The asparagus genome sheds light on the origin and evolution of a young Y chromosome.</title>
        <authorList>
            <person name="Harkess A."/>
            <person name="Zhou J."/>
            <person name="Xu C."/>
            <person name="Bowers J.E."/>
            <person name="Van der Hulst R."/>
            <person name="Ayyampalayam S."/>
            <person name="Mercati F."/>
            <person name="Riccardi P."/>
            <person name="McKain M.R."/>
            <person name="Kakrana A."/>
            <person name="Tang H."/>
            <person name="Ray J."/>
            <person name="Groenendijk J."/>
            <person name="Arikit S."/>
            <person name="Mathioni S.M."/>
            <person name="Nakano M."/>
            <person name="Shan H."/>
            <person name="Telgmann-Rauber A."/>
            <person name="Kanno A."/>
            <person name="Yue Z."/>
            <person name="Chen H."/>
            <person name="Li W."/>
            <person name="Chen Y."/>
            <person name="Xu X."/>
            <person name="Zhang Y."/>
            <person name="Luo S."/>
            <person name="Chen H."/>
            <person name="Gao J."/>
            <person name="Mao Z."/>
            <person name="Pires J.C."/>
            <person name="Luo M."/>
            <person name="Kudrna D."/>
            <person name="Wing R.A."/>
            <person name="Meyers B.C."/>
            <person name="Yi K."/>
            <person name="Kong H."/>
            <person name="Lavrijsen P."/>
            <person name="Sunseri F."/>
            <person name="Falavigna A."/>
            <person name="Ye Y."/>
            <person name="Leebens-Mack J.H."/>
            <person name="Chen G."/>
        </authorList>
    </citation>
    <scope>NUCLEOTIDE SEQUENCE [LARGE SCALE GENOMIC DNA]</scope>
    <source>
        <strain evidence="3">cv. DH0086</strain>
    </source>
</reference>
<keyword evidence="3" id="KW-1185">Reference proteome</keyword>
<protein>
    <submittedName>
        <fullName evidence="2">Uncharacterized protein</fullName>
    </submittedName>
</protein>
<organism evidence="2 3">
    <name type="scientific">Asparagus officinalis</name>
    <name type="common">Garden asparagus</name>
    <dbReference type="NCBI Taxonomy" id="4686"/>
    <lineage>
        <taxon>Eukaryota</taxon>
        <taxon>Viridiplantae</taxon>
        <taxon>Streptophyta</taxon>
        <taxon>Embryophyta</taxon>
        <taxon>Tracheophyta</taxon>
        <taxon>Spermatophyta</taxon>
        <taxon>Magnoliopsida</taxon>
        <taxon>Liliopsida</taxon>
        <taxon>Asparagales</taxon>
        <taxon>Asparagaceae</taxon>
        <taxon>Asparagoideae</taxon>
        <taxon>Asparagus</taxon>
    </lineage>
</organism>
<feature type="region of interest" description="Disordered" evidence="1">
    <location>
        <begin position="88"/>
        <end position="168"/>
    </location>
</feature>
<dbReference type="AlphaFoldDB" id="A0A5P1FNV1"/>
<proteinExistence type="predicted"/>
<feature type="compositionally biased region" description="Basic and acidic residues" evidence="1">
    <location>
        <begin position="101"/>
        <end position="116"/>
    </location>
</feature>
<feature type="compositionally biased region" description="Basic residues" evidence="1">
    <location>
        <begin position="144"/>
        <end position="160"/>
    </location>
</feature>
<dbReference type="EMBL" id="CM007382">
    <property type="protein sequence ID" value="ONK78371.1"/>
    <property type="molecule type" value="Genomic_DNA"/>
</dbReference>
<dbReference type="Proteomes" id="UP000243459">
    <property type="component" value="Chromosome 2"/>
</dbReference>
<dbReference type="Gramene" id="ONK78371">
    <property type="protein sequence ID" value="ONK78371"/>
    <property type="gene ID" value="A4U43_C02F18030"/>
</dbReference>
<gene>
    <name evidence="2" type="ORF">A4U43_C02F18030</name>
</gene>
<accession>A0A5P1FNV1</accession>
<evidence type="ECO:0000313" key="3">
    <source>
        <dbReference type="Proteomes" id="UP000243459"/>
    </source>
</evidence>
<evidence type="ECO:0000256" key="1">
    <source>
        <dbReference type="SAM" id="MobiDB-lite"/>
    </source>
</evidence>